<feature type="transmembrane region" description="Helical" evidence="2">
    <location>
        <begin position="188"/>
        <end position="206"/>
    </location>
</feature>
<dbReference type="EMBL" id="CP000805">
    <property type="protein sequence ID" value="ACD70553.1"/>
    <property type="molecule type" value="Genomic_DNA"/>
</dbReference>
<evidence type="ECO:0000313" key="4">
    <source>
        <dbReference type="Proteomes" id="UP000001202"/>
    </source>
</evidence>
<protein>
    <recommendedName>
        <fullName evidence="5">Outer membrane protein beta-barrel domain-containing protein</fullName>
    </recommendedName>
</protein>
<evidence type="ECO:0000256" key="2">
    <source>
        <dbReference type="SAM" id="Phobius"/>
    </source>
</evidence>
<dbReference type="RefSeq" id="WP_010881575.1">
    <property type="nucleotide sequence ID" value="NC_010741.1"/>
</dbReference>
<dbReference type="SUPFAM" id="SSF56925">
    <property type="entry name" value="OMPA-like"/>
    <property type="match status" value="1"/>
</dbReference>
<feature type="transmembrane region" description="Helical" evidence="2">
    <location>
        <begin position="72"/>
        <end position="91"/>
    </location>
</feature>
<dbReference type="AlphaFoldDB" id="A0A0H3BJU5"/>
<gene>
    <name evidence="3" type="ordered locus">TPASS_0126</name>
</gene>
<keyword evidence="2" id="KW-0472">Membrane</keyword>
<sequence>MRTHDIPRSPLVGHKKNAAPDGIGASRACCPARENEPFKKGSTNSRGGGVEWSRSSTRRVRGSALERGMKQLKWWAVGPVLGICAGVWGAAHPVHADPWDTTAAGRSTIRLSAMGAVPLFQVDWCNSGRGDDRNANAQTNGHKYIYPAFSAALGFEHFVCRGLSLGIDASVQYHCSYPNNTYSPTTPYYYLAIPVALTAGYTVAFWRIRLPLTVGAGFNYQHYYTSTYYGLVLKAAAGCYFQLTEHWSLGVSATYSGVPRSCEKIIEEDRQQTNTRTAQFIAAGVDVRYHL</sequence>
<dbReference type="InterPro" id="IPR011250">
    <property type="entry name" value="OMP/PagP_B-barrel"/>
</dbReference>
<keyword evidence="2" id="KW-1133">Transmembrane helix</keyword>
<accession>A0A0H3BJU5</accession>
<dbReference type="KEGG" id="tpp:TPASS_0126"/>
<evidence type="ECO:0000313" key="3">
    <source>
        <dbReference type="EMBL" id="ACD70553.1"/>
    </source>
</evidence>
<evidence type="ECO:0000256" key="1">
    <source>
        <dbReference type="SAM" id="MobiDB-lite"/>
    </source>
</evidence>
<dbReference type="Proteomes" id="UP000001202">
    <property type="component" value="Chromosome"/>
</dbReference>
<name>A0A0H3BJU5_TREPS</name>
<organism evidence="3 4">
    <name type="scientific">Treponema pallidum subsp. pallidum (strain SS14)</name>
    <dbReference type="NCBI Taxonomy" id="455434"/>
    <lineage>
        <taxon>Bacteria</taxon>
        <taxon>Pseudomonadati</taxon>
        <taxon>Spirochaetota</taxon>
        <taxon>Spirochaetia</taxon>
        <taxon>Spirochaetales</taxon>
        <taxon>Treponemataceae</taxon>
        <taxon>Treponema</taxon>
    </lineage>
</organism>
<reference evidence="3 4" key="1">
    <citation type="journal article" date="2008" name="BMC Microbiol.">
        <title>Complete genome sequence of Treponema pallidum ssp. pallidum strain SS14 determined with oligonucleotide arrays.</title>
        <authorList>
            <person name="Matejkova P."/>
            <person name="Strouhal M."/>
            <person name="Smajs D."/>
            <person name="Norris S.J."/>
            <person name="Palzkill T."/>
            <person name="Petrosino J.F."/>
            <person name="Sodergren E."/>
            <person name="Norton J.E."/>
            <person name="Singh J."/>
            <person name="Richmond T.A."/>
            <person name="Molla M.N."/>
            <person name="Albert T.J."/>
            <person name="Weinstock G.M."/>
        </authorList>
    </citation>
    <scope>NUCLEOTIDE SEQUENCE [LARGE SCALE GENOMIC DNA]</scope>
    <source>
        <strain evidence="3 4">SS14</strain>
    </source>
</reference>
<evidence type="ECO:0008006" key="5">
    <source>
        <dbReference type="Google" id="ProtNLM"/>
    </source>
</evidence>
<keyword evidence="2" id="KW-0812">Transmembrane</keyword>
<proteinExistence type="predicted"/>
<feature type="region of interest" description="Disordered" evidence="1">
    <location>
        <begin position="1"/>
        <end position="55"/>
    </location>
</feature>